<evidence type="ECO:0000259" key="1">
    <source>
        <dbReference type="PROSITE" id="PS50972"/>
    </source>
</evidence>
<dbReference type="PROSITE" id="PS00792">
    <property type="entry name" value="DHPS_1"/>
    <property type="match status" value="1"/>
</dbReference>
<dbReference type="PANTHER" id="PTHR20941:SF1">
    <property type="entry name" value="FOLIC ACID SYNTHESIS PROTEIN FOL1"/>
    <property type="match status" value="1"/>
</dbReference>
<dbReference type="Pfam" id="PF00809">
    <property type="entry name" value="Pterin_bind"/>
    <property type="match status" value="1"/>
</dbReference>
<name>A0A382MEB4_9ZZZZ</name>
<gene>
    <name evidence="2" type="ORF">METZ01_LOCUS299970</name>
</gene>
<dbReference type="EMBL" id="UINC01093029">
    <property type="protein sequence ID" value="SVC47116.1"/>
    <property type="molecule type" value="Genomic_DNA"/>
</dbReference>
<accession>A0A382MEB4</accession>
<dbReference type="InterPro" id="IPR011005">
    <property type="entry name" value="Dihydropteroate_synth-like_sf"/>
</dbReference>
<dbReference type="Gene3D" id="3.20.20.20">
    <property type="entry name" value="Dihydropteroate synthase-like"/>
    <property type="match status" value="1"/>
</dbReference>
<dbReference type="SUPFAM" id="SSF51717">
    <property type="entry name" value="Dihydropteroate synthetase-like"/>
    <property type="match status" value="1"/>
</dbReference>
<feature type="non-terminal residue" evidence="2">
    <location>
        <position position="129"/>
    </location>
</feature>
<dbReference type="PANTHER" id="PTHR20941">
    <property type="entry name" value="FOLATE SYNTHESIS PROTEINS"/>
    <property type="match status" value="1"/>
</dbReference>
<dbReference type="PROSITE" id="PS00793">
    <property type="entry name" value="DHPS_2"/>
    <property type="match status" value="1"/>
</dbReference>
<dbReference type="GO" id="GO:0005829">
    <property type="term" value="C:cytosol"/>
    <property type="evidence" value="ECO:0007669"/>
    <property type="project" value="TreeGrafter"/>
</dbReference>
<dbReference type="GO" id="GO:0004156">
    <property type="term" value="F:dihydropteroate synthase activity"/>
    <property type="evidence" value="ECO:0007669"/>
    <property type="project" value="TreeGrafter"/>
</dbReference>
<dbReference type="PROSITE" id="PS50972">
    <property type="entry name" value="PTERIN_BINDING"/>
    <property type="match status" value="1"/>
</dbReference>
<evidence type="ECO:0000313" key="2">
    <source>
        <dbReference type="EMBL" id="SVC47116.1"/>
    </source>
</evidence>
<sequence length="129" mass="13374">MSRLPGLLTSGRPLVMGILNVTPDSFSDGGKFIDLDKAVSHARQMVDGGVDIIDVGGESTRPGAAPVSVEAECDRVIPVIEAIRTETEVALSCDTSKSEVMQAAVTAGIDLINDVRALRAEGAPQVASV</sequence>
<dbReference type="AlphaFoldDB" id="A0A382MEB4"/>
<feature type="domain" description="Pterin-binding" evidence="1">
    <location>
        <begin position="13"/>
        <end position="129"/>
    </location>
</feature>
<proteinExistence type="predicted"/>
<protein>
    <recommendedName>
        <fullName evidence="1">Pterin-binding domain-containing protein</fullName>
    </recommendedName>
</protein>
<reference evidence="2" key="1">
    <citation type="submission" date="2018-05" db="EMBL/GenBank/DDBJ databases">
        <authorList>
            <person name="Lanie J.A."/>
            <person name="Ng W.-L."/>
            <person name="Kazmierczak K.M."/>
            <person name="Andrzejewski T.M."/>
            <person name="Davidsen T.M."/>
            <person name="Wayne K.J."/>
            <person name="Tettelin H."/>
            <person name="Glass J.I."/>
            <person name="Rusch D."/>
            <person name="Podicherti R."/>
            <person name="Tsui H.-C.T."/>
            <person name="Winkler M.E."/>
        </authorList>
    </citation>
    <scope>NUCLEOTIDE SEQUENCE</scope>
</reference>
<dbReference type="GO" id="GO:0046654">
    <property type="term" value="P:tetrahydrofolate biosynthetic process"/>
    <property type="evidence" value="ECO:0007669"/>
    <property type="project" value="TreeGrafter"/>
</dbReference>
<organism evidence="2">
    <name type="scientific">marine metagenome</name>
    <dbReference type="NCBI Taxonomy" id="408172"/>
    <lineage>
        <taxon>unclassified sequences</taxon>
        <taxon>metagenomes</taxon>
        <taxon>ecological metagenomes</taxon>
    </lineage>
</organism>
<dbReference type="InterPro" id="IPR000489">
    <property type="entry name" value="Pterin-binding_dom"/>
</dbReference>
<dbReference type="InterPro" id="IPR045031">
    <property type="entry name" value="DHP_synth-like"/>
</dbReference>